<organism evidence="1 2">
    <name type="scientific">Burkholderia theae</name>
    <dbReference type="NCBI Taxonomy" id="3143496"/>
    <lineage>
        <taxon>Bacteria</taxon>
        <taxon>Pseudomonadati</taxon>
        <taxon>Pseudomonadota</taxon>
        <taxon>Betaproteobacteria</taxon>
        <taxon>Burkholderiales</taxon>
        <taxon>Burkholderiaceae</taxon>
        <taxon>Burkholderia</taxon>
    </lineage>
</organism>
<evidence type="ECO:0000313" key="1">
    <source>
        <dbReference type="EMBL" id="MEN2470443.1"/>
    </source>
</evidence>
<dbReference type="RefSeq" id="WP_193102691.1">
    <property type="nucleotide sequence ID" value="NZ_JBCPYA010000003.1"/>
</dbReference>
<reference evidence="1 2" key="1">
    <citation type="submission" date="2024-05" db="EMBL/GenBank/DDBJ databases">
        <title>Burkholderia sp. Nov. a novel bacteria isolated from rhizosphere soil of Camellia sinensis.</title>
        <authorList>
            <person name="Dong Y."/>
        </authorList>
    </citation>
    <scope>NUCLEOTIDE SEQUENCE [LARGE SCALE GENOMIC DNA]</scope>
    <source>
        <strain evidence="1 2">GS2Y</strain>
    </source>
</reference>
<dbReference type="EMBL" id="JBCPYA010000003">
    <property type="protein sequence ID" value="MEN2470443.1"/>
    <property type="molecule type" value="Genomic_DNA"/>
</dbReference>
<keyword evidence="2" id="KW-1185">Reference proteome</keyword>
<accession>A0ABU9WEH3</accession>
<dbReference type="Proteomes" id="UP001466933">
    <property type="component" value="Unassembled WGS sequence"/>
</dbReference>
<comment type="caution">
    <text evidence="1">The sequence shown here is derived from an EMBL/GenBank/DDBJ whole genome shotgun (WGS) entry which is preliminary data.</text>
</comment>
<protein>
    <submittedName>
        <fullName evidence="1">Uncharacterized protein</fullName>
    </submittedName>
</protein>
<name>A0ABU9WEH3_9BURK</name>
<gene>
    <name evidence="1" type="ORF">VOI36_11090</name>
</gene>
<sequence length="54" mass="5102">MGAIAEVGAKVIEGITGAGGKDAASSSPVDALMQGLLGSGLKTLETPPSASSDS</sequence>
<evidence type="ECO:0000313" key="2">
    <source>
        <dbReference type="Proteomes" id="UP001466933"/>
    </source>
</evidence>
<proteinExistence type="predicted"/>